<reference evidence="1 2" key="1">
    <citation type="submission" date="2018-06" db="EMBL/GenBank/DDBJ databases">
        <authorList>
            <consortium name="Pathogen Informatics"/>
            <person name="Doyle S."/>
        </authorList>
    </citation>
    <scope>NUCLEOTIDE SEQUENCE [LARGE SCALE GENOMIC DNA]</scope>
    <source>
        <strain evidence="1 2">NCTC11388</strain>
    </source>
</reference>
<name>A0A380CB49_SPHSI</name>
<accession>A0A380CB49</accession>
<evidence type="ECO:0000313" key="1">
    <source>
        <dbReference type="EMBL" id="SUJ16252.1"/>
    </source>
</evidence>
<dbReference type="Proteomes" id="UP000254893">
    <property type="component" value="Unassembled WGS sequence"/>
</dbReference>
<proteinExistence type="predicted"/>
<dbReference type="AlphaFoldDB" id="A0A380CB49"/>
<organism evidence="1 2">
    <name type="scientific">Sphingobacterium spiritivorum</name>
    <name type="common">Flavobacterium spiritivorum</name>
    <dbReference type="NCBI Taxonomy" id="258"/>
    <lineage>
        <taxon>Bacteria</taxon>
        <taxon>Pseudomonadati</taxon>
        <taxon>Bacteroidota</taxon>
        <taxon>Sphingobacteriia</taxon>
        <taxon>Sphingobacteriales</taxon>
        <taxon>Sphingobacteriaceae</taxon>
        <taxon>Sphingobacterium</taxon>
    </lineage>
</organism>
<evidence type="ECO:0000313" key="2">
    <source>
        <dbReference type="Proteomes" id="UP000254893"/>
    </source>
</evidence>
<sequence length="153" mass="18282">MKYDIDITAIDNYQKVFEVLKTQKVNQDLLDYYYKENLKSSLQNWLQLQLKKSTLETSVLSKYNRNILKLDATNLSLQWNQSKNTWFLPKWLQQRKIKNQLQAYAKNKLSDASVVDQLFSDLEDIEHVNLQLSSLVFFRNENTCFSIRNLRCY</sequence>
<dbReference type="RefSeq" id="WP_115170394.1">
    <property type="nucleotide sequence ID" value="NZ_UGYW01000002.1"/>
</dbReference>
<protein>
    <submittedName>
        <fullName evidence="1">Uncharacterized protein</fullName>
    </submittedName>
</protein>
<dbReference type="EMBL" id="UGYW01000002">
    <property type="protein sequence ID" value="SUJ16252.1"/>
    <property type="molecule type" value="Genomic_DNA"/>
</dbReference>
<gene>
    <name evidence="1" type="ORF">NCTC11388_02565</name>
</gene>